<dbReference type="EMBL" id="RLII01000004">
    <property type="protein sequence ID" value="RXE59739.1"/>
    <property type="molecule type" value="Genomic_DNA"/>
</dbReference>
<keyword evidence="10" id="KW-1185">Reference proteome</keyword>
<dbReference type="InterPro" id="IPR004821">
    <property type="entry name" value="Cyt_trans-like"/>
</dbReference>
<dbReference type="Gene3D" id="3.30.1300.10">
    <property type="entry name" value="Pantoate-beta-alanine ligase, C-terminal domain"/>
    <property type="match status" value="1"/>
</dbReference>
<evidence type="ECO:0000313" key="9">
    <source>
        <dbReference type="EMBL" id="RXE59739.1"/>
    </source>
</evidence>
<feature type="binding site" evidence="8">
    <location>
        <begin position="184"/>
        <end position="187"/>
    </location>
    <ligand>
        <name>ATP</name>
        <dbReference type="ChEBI" id="CHEBI:30616"/>
    </ligand>
</feature>
<dbReference type="GO" id="GO:0015940">
    <property type="term" value="P:pantothenate biosynthetic process"/>
    <property type="evidence" value="ECO:0007669"/>
    <property type="project" value="UniProtKB-UniRule"/>
</dbReference>
<dbReference type="FunFam" id="3.40.50.620:FF:000013">
    <property type="entry name" value="Pantothenate synthetase"/>
    <property type="match status" value="1"/>
</dbReference>
<evidence type="ECO:0000256" key="3">
    <source>
        <dbReference type="ARBA" id="ARBA00022598"/>
    </source>
</evidence>
<feature type="active site" description="Proton donor" evidence="8">
    <location>
        <position position="37"/>
    </location>
</feature>
<dbReference type="InterPro" id="IPR003721">
    <property type="entry name" value="Pantoate_ligase"/>
</dbReference>
<sequence length="281" mass="31523">MRVIEAISDLKAIVRTQKSMGRTIGFVPTMGYLHEGHLSLVNMSLQNNDYTIMSIFVNPTQFGPNEDFERYPRDMERDLRLAESAGVDVIFAPSVKEMYPDGYKTYVGVEGITEVLCGKARPGHFKGVTTVVTKLFNIIEPHRAYFGQKDAQQAAVIKKMVRDLNMNVEIITCPIVREEDGLAMSSRNVYLSPEDRKSAVVLSKSLMESEELIKKGETNGGKIRKYIIDRIQTEKNAVIDYVELVNADTLESVDEIKGRVLIALAVKFGSTRLIDNIIVEV</sequence>
<keyword evidence="6 8" id="KW-0067">ATP-binding</keyword>
<comment type="miscellaneous">
    <text evidence="8">The reaction proceeds by a bi uni uni bi ping pong mechanism.</text>
</comment>
<comment type="pathway">
    <text evidence="1 8">Cofactor biosynthesis; (R)-pantothenate biosynthesis; (R)-pantothenate from (R)-pantoate and beta-alanine: step 1/1.</text>
</comment>
<name>A0A4V1K2B8_9FIRM</name>
<dbReference type="OrthoDB" id="9773087at2"/>
<feature type="binding site" evidence="8">
    <location>
        <position position="61"/>
    </location>
    <ligand>
        <name>(R)-pantoate</name>
        <dbReference type="ChEBI" id="CHEBI:15980"/>
    </ligand>
</feature>
<comment type="function">
    <text evidence="8">Catalyzes the condensation of pantoate with beta-alanine in an ATP-dependent reaction via a pantoyl-adenylate intermediate.</text>
</comment>
<reference evidence="10" key="1">
    <citation type="submission" date="2018-11" db="EMBL/GenBank/DDBJ databases">
        <title>Genome sequencing of a novel mesophilic and cellulolytic organism within the genus Hungateiclostridium.</title>
        <authorList>
            <person name="Rettenmaier R."/>
            <person name="Liebl W."/>
            <person name="Zverlov V."/>
        </authorList>
    </citation>
    <scope>NUCLEOTIDE SEQUENCE [LARGE SCALE GENOMIC DNA]</scope>
    <source>
        <strain evidence="10">N2K1</strain>
    </source>
</reference>
<dbReference type="Pfam" id="PF02569">
    <property type="entry name" value="Pantoate_ligase"/>
    <property type="match status" value="1"/>
</dbReference>
<dbReference type="Gene3D" id="3.40.50.620">
    <property type="entry name" value="HUPs"/>
    <property type="match status" value="1"/>
</dbReference>
<dbReference type="GO" id="GO:0005524">
    <property type="term" value="F:ATP binding"/>
    <property type="evidence" value="ECO:0007669"/>
    <property type="project" value="UniProtKB-KW"/>
</dbReference>
<dbReference type="HAMAP" id="MF_00158">
    <property type="entry name" value="PanC"/>
    <property type="match status" value="1"/>
</dbReference>
<evidence type="ECO:0000256" key="4">
    <source>
        <dbReference type="ARBA" id="ARBA00022655"/>
    </source>
</evidence>
<dbReference type="SUPFAM" id="SSF52374">
    <property type="entry name" value="Nucleotidylyl transferase"/>
    <property type="match status" value="1"/>
</dbReference>
<evidence type="ECO:0000256" key="5">
    <source>
        <dbReference type="ARBA" id="ARBA00022741"/>
    </source>
</evidence>
<dbReference type="AlphaFoldDB" id="A0A4V1K2B8"/>
<accession>A0A4V1K2B8</accession>
<dbReference type="PANTHER" id="PTHR21299">
    <property type="entry name" value="CYTIDYLATE KINASE/PANTOATE-BETA-ALANINE LIGASE"/>
    <property type="match status" value="1"/>
</dbReference>
<dbReference type="GO" id="GO:0004592">
    <property type="term" value="F:pantoate-beta-alanine ligase activity"/>
    <property type="evidence" value="ECO:0007669"/>
    <property type="project" value="UniProtKB-UniRule"/>
</dbReference>
<evidence type="ECO:0000256" key="8">
    <source>
        <dbReference type="HAMAP-Rule" id="MF_00158"/>
    </source>
</evidence>
<comment type="subcellular location">
    <subcellularLocation>
        <location evidence="8">Cytoplasm</location>
    </subcellularLocation>
</comment>
<feature type="binding site" evidence="8">
    <location>
        <position position="176"/>
    </location>
    <ligand>
        <name>ATP</name>
        <dbReference type="ChEBI" id="CHEBI:30616"/>
    </ligand>
</feature>
<dbReference type="PANTHER" id="PTHR21299:SF1">
    <property type="entry name" value="PANTOATE--BETA-ALANINE LIGASE"/>
    <property type="match status" value="1"/>
</dbReference>
<dbReference type="UniPathway" id="UPA00028">
    <property type="reaction ID" value="UER00005"/>
</dbReference>
<dbReference type="InterPro" id="IPR014729">
    <property type="entry name" value="Rossmann-like_a/b/a_fold"/>
</dbReference>
<keyword evidence="3 8" id="KW-0436">Ligase</keyword>
<comment type="subunit">
    <text evidence="8">Homodimer.</text>
</comment>
<dbReference type="GO" id="GO:0005829">
    <property type="term" value="C:cytosol"/>
    <property type="evidence" value="ECO:0007669"/>
    <property type="project" value="TreeGrafter"/>
</dbReference>
<organism evidence="9 10">
    <name type="scientific">Acetivibrio mesophilus</name>
    <dbReference type="NCBI Taxonomy" id="2487273"/>
    <lineage>
        <taxon>Bacteria</taxon>
        <taxon>Bacillati</taxon>
        <taxon>Bacillota</taxon>
        <taxon>Clostridia</taxon>
        <taxon>Eubacteriales</taxon>
        <taxon>Oscillospiraceae</taxon>
        <taxon>Acetivibrio</taxon>
    </lineage>
</organism>
<protein>
    <recommendedName>
        <fullName evidence="8">Pantothenate synthetase</fullName>
        <shortName evidence="8">PS</shortName>
        <ecNumber evidence="8">6.3.2.1</ecNumber>
    </recommendedName>
    <alternativeName>
        <fullName evidence="8">Pantoate--beta-alanine ligase</fullName>
    </alternativeName>
    <alternativeName>
        <fullName evidence="8">Pantoate-activating enzyme</fullName>
    </alternativeName>
</protein>
<proteinExistence type="inferred from homology"/>
<feature type="binding site" evidence="8">
    <location>
        <position position="61"/>
    </location>
    <ligand>
        <name>beta-alanine</name>
        <dbReference type="ChEBI" id="CHEBI:57966"/>
    </ligand>
</feature>
<keyword evidence="4 8" id="KW-0566">Pantothenate biosynthesis</keyword>
<evidence type="ECO:0000313" key="10">
    <source>
        <dbReference type="Proteomes" id="UP000289166"/>
    </source>
</evidence>
<dbReference type="CDD" id="cd00560">
    <property type="entry name" value="PanC"/>
    <property type="match status" value="1"/>
</dbReference>
<evidence type="ECO:0000256" key="1">
    <source>
        <dbReference type="ARBA" id="ARBA00004990"/>
    </source>
</evidence>
<evidence type="ECO:0000256" key="6">
    <source>
        <dbReference type="ARBA" id="ARBA00022840"/>
    </source>
</evidence>
<feature type="binding site" evidence="8">
    <location>
        <begin position="147"/>
        <end position="150"/>
    </location>
    <ligand>
        <name>ATP</name>
        <dbReference type="ChEBI" id="CHEBI:30616"/>
    </ligand>
</feature>
<feature type="binding site" evidence="8">
    <location>
        <position position="153"/>
    </location>
    <ligand>
        <name>(R)-pantoate</name>
        <dbReference type="ChEBI" id="CHEBI:15980"/>
    </ligand>
</feature>
<dbReference type="RefSeq" id="WP_128705827.1">
    <property type="nucleotide sequence ID" value="NZ_RLII01000004.1"/>
</dbReference>
<comment type="catalytic activity">
    <reaction evidence="7 8">
        <text>(R)-pantoate + beta-alanine + ATP = (R)-pantothenate + AMP + diphosphate + H(+)</text>
        <dbReference type="Rhea" id="RHEA:10912"/>
        <dbReference type="ChEBI" id="CHEBI:15378"/>
        <dbReference type="ChEBI" id="CHEBI:15980"/>
        <dbReference type="ChEBI" id="CHEBI:29032"/>
        <dbReference type="ChEBI" id="CHEBI:30616"/>
        <dbReference type="ChEBI" id="CHEBI:33019"/>
        <dbReference type="ChEBI" id="CHEBI:57966"/>
        <dbReference type="ChEBI" id="CHEBI:456215"/>
        <dbReference type="EC" id="6.3.2.1"/>
    </reaction>
</comment>
<dbReference type="FunFam" id="3.30.1300.10:FF:000001">
    <property type="entry name" value="Pantothenate synthetase"/>
    <property type="match status" value="1"/>
</dbReference>
<evidence type="ECO:0000256" key="2">
    <source>
        <dbReference type="ARBA" id="ARBA00009256"/>
    </source>
</evidence>
<comment type="similarity">
    <text evidence="2 8">Belongs to the pantothenate synthetase family.</text>
</comment>
<keyword evidence="5 8" id="KW-0547">Nucleotide-binding</keyword>
<feature type="binding site" evidence="8">
    <location>
        <begin position="30"/>
        <end position="37"/>
    </location>
    <ligand>
        <name>ATP</name>
        <dbReference type="ChEBI" id="CHEBI:30616"/>
    </ligand>
</feature>
<gene>
    <name evidence="8" type="primary">panC</name>
    <name evidence="9" type="ORF">EFD62_05330</name>
</gene>
<keyword evidence="8" id="KW-0963">Cytoplasm</keyword>
<dbReference type="InterPro" id="IPR042176">
    <property type="entry name" value="Pantoate_ligase_C"/>
</dbReference>
<dbReference type="NCBIfam" id="TIGR00125">
    <property type="entry name" value="cyt_tran_rel"/>
    <property type="match status" value="1"/>
</dbReference>
<dbReference type="EC" id="6.3.2.1" evidence="8"/>
<evidence type="ECO:0000256" key="7">
    <source>
        <dbReference type="ARBA" id="ARBA00048258"/>
    </source>
</evidence>
<dbReference type="Proteomes" id="UP000289166">
    <property type="component" value="Unassembled WGS sequence"/>
</dbReference>
<comment type="caution">
    <text evidence="9">The sequence shown here is derived from an EMBL/GenBank/DDBJ whole genome shotgun (WGS) entry which is preliminary data.</text>
</comment>
<dbReference type="NCBIfam" id="TIGR00018">
    <property type="entry name" value="panC"/>
    <property type="match status" value="1"/>
</dbReference>